<organism evidence="2 3">
    <name type="scientific">Notoacmeibacter ruber</name>
    <dbReference type="NCBI Taxonomy" id="2670375"/>
    <lineage>
        <taxon>Bacteria</taxon>
        <taxon>Pseudomonadati</taxon>
        <taxon>Pseudomonadota</taxon>
        <taxon>Alphaproteobacteria</taxon>
        <taxon>Hyphomicrobiales</taxon>
        <taxon>Notoacmeibacteraceae</taxon>
        <taxon>Notoacmeibacter</taxon>
    </lineage>
</organism>
<dbReference type="Proteomes" id="UP000281094">
    <property type="component" value="Unassembled WGS sequence"/>
</dbReference>
<keyword evidence="1" id="KW-0812">Transmembrane</keyword>
<gene>
    <name evidence="2" type="ORF">D8780_06225</name>
</gene>
<keyword evidence="1" id="KW-0472">Membrane</keyword>
<evidence type="ECO:0000313" key="3">
    <source>
        <dbReference type="Proteomes" id="UP000281094"/>
    </source>
</evidence>
<dbReference type="Pfam" id="PF11335">
    <property type="entry name" value="DUF3137"/>
    <property type="match status" value="1"/>
</dbReference>
<dbReference type="RefSeq" id="WP_121644825.1">
    <property type="nucleotide sequence ID" value="NZ_RCWN01000001.1"/>
</dbReference>
<accession>A0A3L7JH99</accession>
<reference evidence="2 3" key="1">
    <citation type="submission" date="2018-10" db="EMBL/GenBank/DDBJ databases">
        <title>Notoacmeibacter sp. M2BS9Y-3-1, whole genome shotgun sequence.</title>
        <authorList>
            <person name="Tuo L."/>
        </authorList>
    </citation>
    <scope>NUCLEOTIDE SEQUENCE [LARGE SCALE GENOMIC DNA]</scope>
    <source>
        <strain evidence="2 3">M2BS9Y-3-1</strain>
    </source>
</reference>
<keyword evidence="1" id="KW-1133">Transmembrane helix</keyword>
<keyword evidence="3" id="KW-1185">Reference proteome</keyword>
<dbReference type="EMBL" id="RCWN01000001">
    <property type="protein sequence ID" value="RLQ87862.1"/>
    <property type="molecule type" value="Genomic_DNA"/>
</dbReference>
<proteinExistence type="predicted"/>
<evidence type="ECO:0000256" key="1">
    <source>
        <dbReference type="SAM" id="Phobius"/>
    </source>
</evidence>
<name>A0A3L7JH99_9HYPH</name>
<sequence length="321" mass="35463">MATDGESLSSSRFARFEANYAAKIKPELEKLEVERRKAARQFKLGIAAGLLGLLLIVIGLLANSGRPPITMQSPLPGLFALGGFTLFGGGFYRAFRIHGRFRGKMKSILVGKTCEFLGLDFVATDFVFPVERFRDAFIVPDHRERLLEDRIAGTLNGVPFELCEAHLKKKDGGEERNVFHGLLLLYRISRPFHGRTVLVPDLGRLGNHYHGAGHSMEAVALDDPRFGDRFQVYSTDPVETHALLTPHFMEAATELSGRFGNPWAFHAAFSDNCLLISIRVTKNMFEGGGLSKPAPARERVDELLAELKSIASIAEIVEPGN</sequence>
<feature type="transmembrane region" description="Helical" evidence="1">
    <location>
        <begin position="75"/>
        <end position="95"/>
    </location>
</feature>
<comment type="caution">
    <text evidence="2">The sequence shown here is derived from an EMBL/GenBank/DDBJ whole genome shotgun (WGS) entry which is preliminary data.</text>
</comment>
<feature type="transmembrane region" description="Helical" evidence="1">
    <location>
        <begin position="44"/>
        <end position="63"/>
    </location>
</feature>
<dbReference type="InterPro" id="IPR021484">
    <property type="entry name" value="DUF3137"/>
</dbReference>
<dbReference type="AlphaFoldDB" id="A0A3L7JH99"/>
<protein>
    <submittedName>
        <fullName evidence="2">DUF3137 domain-containing protein</fullName>
    </submittedName>
</protein>
<evidence type="ECO:0000313" key="2">
    <source>
        <dbReference type="EMBL" id="RLQ87862.1"/>
    </source>
</evidence>